<dbReference type="InterPro" id="IPR005662">
    <property type="entry name" value="GTPase_Era-like"/>
</dbReference>
<feature type="compositionally biased region" description="Acidic residues" evidence="1">
    <location>
        <begin position="203"/>
        <end position="216"/>
    </location>
</feature>
<dbReference type="Gene3D" id="3.40.50.300">
    <property type="entry name" value="P-loop containing nucleotide triphosphate hydrolases"/>
    <property type="match status" value="1"/>
</dbReference>
<keyword evidence="2" id="KW-1133">Transmembrane helix</keyword>
<feature type="domain" description="G" evidence="3">
    <location>
        <begin position="380"/>
        <end position="497"/>
    </location>
</feature>
<dbReference type="AlphaFoldDB" id="A0A7W7RJQ6"/>
<dbReference type="GO" id="GO:0019843">
    <property type="term" value="F:rRNA binding"/>
    <property type="evidence" value="ECO:0007669"/>
    <property type="project" value="TreeGrafter"/>
</dbReference>
<protein>
    <submittedName>
        <fullName evidence="4">GTPase Era involved in 16S rRNA processing</fullName>
    </submittedName>
</protein>
<dbReference type="EMBL" id="JACHJT010000001">
    <property type="protein sequence ID" value="MBB4933259.1"/>
    <property type="molecule type" value="Genomic_DNA"/>
</dbReference>
<sequence length="866" mass="90950">MTPTTDPPAETDEGTSGAAPEGGAATGEGPDPGAPGEVADPAAERRTGAAEWDGYVVPSLLRAEPGYAPGSSGDDTPGGQVPAWVTGGHHGNHDAGWAPPAGDAWPPNRPTERTGSYPSLRRPVDAQSGPNPDPGEPATANSEPGGAEAEGTDTVPARRRSTEEGAGDGAESAGAAPRGGKHARRSRPARSNRAAASEKPAEGPEDDQASDNDDPDNLAGWVGSLVGAVDGDEETPGPAVIAGRRSGAHGQHTPPSGSAADTAGGADPEPVGSPREAEAEPSAADDPDDAPDTEPARTGGPARWASAVDDDDDEYRPSSAEPWEPMPATTREELIERLDNVALLIETGRDDFDSELIARARGLLTHAGARLRLSGEHTVVALAGGTGSGKSSLFNALCGLEFSRVGITRPTTSSAHACVWGNEGADGILEWLGVPQRARHSRTSVLDKGTSELHGLILLDLPDHDSVQSVHAEQSDRLISSADLLVWVLDPQKYADAAVHHRYFAEMAGHGSVTVAVLNQVDRVASEELEELLTDLRRLLETESGAQPRVLTTSTLTGEGLRELRGLLAETVSERRALIDRLVADLDRIVGGFERYRGAEEPPARVPEEAREKLAGELVEAGGVRALADAAGNTFERRGQQSVGWPVARWARALRRDPLRSVQLDFVRQGSEEGLSESVRAQLPEVETAAAEVADRVGGSLPSPWPRRLRSAARTNVAELPGELGTAVSETVPEANDTPSWWKTVRVLQYLLVAAAGLGLAWFGVALVSWLAGGLTGFSLLDHPLNIGFAAAVVAATLVVGKLTDIGCRNLVEVAAAQQRDEVKQRSAQRVRSISDERIVAPLEEELQRYRSYGAALDAAMARPAE</sequence>
<dbReference type="Proteomes" id="UP000523007">
    <property type="component" value="Unassembled WGS sequence"/>
</dbReference>
<dbReference type="CDD" id="cd11383">
    <property type="entry name" value="YfjP"/>
    <property type="match status" value="1"/>
</dbReference>
<keyword evidence="2" id="KW-0812">Transmembrane</keyword>
<feature type="transmembrane region" description="Helical" evidence="2">
    <location>
        <begin position="784"/>
        <end position="801"/>
    </location>
</feature>
<proteinExistence type="predicted"/>
<feature type="region of interest" description="Disordered" evidence="1">
    <location>
        <begin position="1"/>
        <end position="328"/>
    </location>
</feature>
<dbReference type="Pfam" id="PF01926">
    <property type="entry name" value="MMR_HSR1"/>
    <property type="match status" value="1"/>
</dbReference>
<comment type="caution">
    <text evidence="4">The sequence shown here is derived from an EMBL/GenBank/DDBJ whole genome shotgun (WGS) entry which is preliminary data.</text>
</comment>
<dbReference type="PANTHER" id="PTHR42698">
    <property type="entry name" value="GTPASE ERA"/>
    <property type="match status" value="1"/>
</dbReference>
<keyword evidence="2" id="KW-0472">Membrane</keyword>
<evidence type="ECO:0000256" key="1">
    <source>
        <dbReference type="SAM" id="MobiDB-lite"/>
    </source>
</evidence>
<dbReference type="SUPFAM" id="SSF52540">
    <property type="entry name" value="P-loop containing nucleoside triphosphate hydrolases"/>
    <property type="match status" value="1"/>
</dbReference>
<dbReference type="GO" id="GO:0000028">
    <property type="term" value="P:ribosomal small subunit assembly"/>
    <property type="evidence" value="ECO:0007669"/>
    <property type="project" value="TreeGrafter"/>
</dbReference>
<gene>
    <name evidence="4" type="ORF">F4561_004079</name>
</gene>
<evidence type="ECO:0000313" key="5">
    <source>
        <dbReference type="Proteomes" id="UP000523007"/>
    </source>
</evidence>
<dbReference type="PANTHER" id="PTHR42698:SF1">
    <property type="entry name" value="GTPASE ERA, MITOCHONDRIAL"/>
    <property type="match status" value="1"/>
</dbReference>
<dbReference type="RefSeq" id="WP_184580899.1">
    <property type="nucleotide sequence ID" value="NZ_JACHJT010000001.1"/>
</dbReference>
<feature type="compositionally biased region" description="Acidic residues" evidence="1">
    <location>
        <begin position="283"/>
        <end position="292"/>
    </location>
</feature>
<dbReference type="GO" id="GO:0005829">
    <property type="term" value="C:cytosol"/>
    <property type="evidence" value="ECO:0007669"/>
    <property type="project" value="TreeGrafter"/>
</dbReference>
<organism evidence="4 5">
    <name type="scientific">Lipingzhangella halophila</name>
    <dbReference type="NCBI Taxonomy" id="1783352"/>
    <lineage>
        <taxon>Bacteria</taxon>
        <taxon>Bacillati</taxon>
        <taxon>Actinomycetota</taxon>
        <taxon>Actinomycetes</taxon>
        <taxon>Streptosporangiales</taxon>
        <taxon>Nocardiopsidaceae</taxon>
        <taxon>Lipingzhangella</taxon>
    </lineage>
</organism>
<evidence type="ECO:0000313" key="4">
    <source>
        <dbReference type="EMBL" id="MBB4933259.1"/>
    </source>
</evidence>
<dbReference type="GO" id="GO:0043024">
    <property type="term" value="F:ribosomal small subunit binding"/>
    <property type="evidence" value="ECO:0007669"/>
    <property type="project" value="TreeGrafter"/>
</dbReference>
<evidence type="ECO:0000259" key="3">
    <source>
        <dbReference type="Pfam" id="PF01926"/>
    </source>
</evidence>
<keyword evidence="5" id="KW-1185">Reference proteome</keyword>
<dbReference type="GO" id="GO:0005525">
    <property type="term" value="F:GTP binding"/>
    <property type="evidence" value="ECO:0007669"/>
    <property type="project" value="InterPro"/>
</dbReference>
<feature type="compositionally biased region" description="Low complexity" evidence="1">
    <location>
        <begin position="94"/>
        <end position="106"/>
    </location>
</feature>
<name>A0A7W7RJQ6_9ACTN</name>
<feature type="compositionally biased region" description="Low complexity" evidence="1">
    <location>
        <begin position="254"/>
        <end position="268"/>
    </location>
</feature>
<reference evidence="4 5" key="1">
    <citation type="submission" date="2020-08" db="EMBL/GenBank/DDBJ databases">
        <title>Sequencing the genomes of 1000 actinobacteria strains.</title>
        <authorList>
            <person name="Klenk H.-P."/>
        </authorList>
    </citation>
    <scope>NUCLEOTIDE SEQUENCE [LARGE SCALE GENOMIC DNA]</scope>
    <source>
        <strain evidence="4 5">DSM 102030</strain>
    </source>
</reference>
<feature type="compositionally biased region" description="Low complexity" evidence="1">
    <location>
        <begin position="1"/>
        <end position="41"/>
    </location>
</feature>
<feature type="compositionally biased region" description="Basic residues" evidence="1">
    <location>
        <begin position="179"/>
        <end position="190"/>
    </location>
</feature>
<evidence type="ECO:0000256" key="2">
    <source>
        <dbReference type="SAM" id="Phobius"/>
    </source>
</evidence>
<dbReference type="InterPro" id="IPR006073">
    <property type="entry name" value="GTP-bd"/>
</dbReference>
<dbReference type="InterPro" id="IPR027417">
    <property type="entry name" value="P-loop_NTPase"/>
</dbReference>
<feature type="transmembrane region" description="Helical" evidence="2">
    <location>
        <begin position="750"/>
        <end position="772"/>
    </location>
</feature>
<accession>A0A7W7RJQ6</accession>